<dbReference type="AlphaFoldDB" id="A0A2X2TPM0"/>
<feature type="compositionally biased region" description="Low complexity" evidence="1">
    <location>
        <begin position="1"/>
        <end position="10"/>
    </location>
</feature>
<name>A0A2X2TPM0_CAPOC</name>
<evidence type="ECO:0000313" key="3">
    <source>
        <dbReference type="Proteomes" id="UP000249891"/>
    </source>
</evidence>
<reference evidence="2 3" key="1">
    <citation type="submission" date="2018-06" db="EMBL/GenBank/DDBJ databases">
        <authorList>
            <consortium name="Pathogen Informatics"/>
            <person name="Doyle S."/>
        </authorList>
    </citation>
    <scope>NUCLEOTIDE SEQUENCE [LARGE SCALE GENOMIC DNA]</scope>
    <source>
        <strain evidence="2 3">NCTC11546</strain>
    </source>
</reference>
<evidence type="ECO:0000313" key="2">
    <source>
        <dbReference type="EMBL" id="SQA78380.1"/>
    </source>
</evidence>
<organism evidence="2 3">
    <name type="scientific">Capnocytophaga ochracea</name>
    <dbReference type="NCBI Taxonomy" id="1018"/>
    <lineage>
        <taxon>Bacteria</taxon>
        <taxon>Pseudomonadati</taxon>
        <taxon>Bacteroidota</taxon>
        <taxon>Flavobacteriia</taxon>
        <taxon>Flavobacteriales</taxon>
        <taxon>Flavobacteriaceae</taxon>
        <taxon>Capnocytophaga</taxon>
    </lineage>
</organism>
<feature type="compositionally biased region" description="Acidic residues" evidence="1">
    <location>
        <begin position="25"/>
        <end position="39"/>
    </location>
</feature>
<feature type="region of interest" description="Disordered" evidence="1">
    <location>
        <begin position="1"/>
        <end position="56"/>
    </location>
</feature>
<dbReference type="Proteomes" id="UP000249891">
    <property type="component" value="Unassembled WGS sequence"/>
</dbReference>
<proteinExistence type="predicted"/>
<accession>A0A2X2TPM0</accession>
<protein>
    <submittedName>
        <fullName evidence="2">Uncharacterized protein</fullName>
    </submittedName>
</protein>
<sequence length="56" mass="6240">MPEIPEMPIMPIMPPRGMGGAYFSDESDSLEEGLEDSEGNGEVRKRRGRGFGEKRL</sequence>
<dbReference type="EMBL" id="UARG01000017">
    <property type="protein sequence ID" value="SQA78380.1"/>
    <property type="molecule type" value="Genomic_DNA"/>
</dbReference>
<evidence type="ECO:0000256" key="1">
    <source>
        <dbReference type="SAM" id="MobiDB-lite"/>
    </source>
</evidence>
<gene>
    <name evidence="2" type="ORF">NCTC11546_01611</name>
</gene>